<dbReference type="SFLD" id="SFLDG01144">
    <property type="entry name" value="C2.B.4:_PGP_Like"/>
    <property type="match status" value="1"/>
</dbReference>
<dbReference type="PROSITE" id="PS01228">
    <property type="entry name" value="COF_1"/>
    <property type="match status" value="1"/>
</dbReference>
<dbReference type="InterPro" id="IPR000150">
    <property type="entry name" value="Cof"/>
</dbReference>
<dbReference type="STRING" id="670482.SAMN04488542_11668"/>
<dbReference type="PANTHER" id="PTHR10000:SF55">
    <property type="entry name" value="5-AMINO-6-(5-PHOSPHO-D-RIBITYLAMINO)URACIL PHOSPHATASE YCSE"/>
    <property type="match status" value="1"/>
</dbReference>
<dbReference type="AlphaFoldDB" id="A0A1G7NNC8"/>
<dbReference type="GO" id="GO:0000287">
    <property type="term" value="F:magnesium ion binding"/>
    <property type="evidence" value="ECO:0007669"/>
    <property type="project" value="TreeGrafter"/>
</dbReference>
<reference evidence="1 2" key="1">
    <citation type="submission" date="2016-10" db="EMBL/GenBank/DDBJ databases">
        <authorList>
            <person name="de Groot N.N."/>
        </authorList>
    </citation>
    <scope>NUCLEOTIDE SEQUENCE [LARGE SCALE GENOMIC DNA]</scope>
    <source>
        <strain evidence="1 2">DSM 28129</strain>
    </source>
</reference>
<dbReference type="InterPro" id="IPR023214">
    <property type="entry name" value="HAD_sf"/>
</dbReference>
<name>A0A1G7NNC8_9BACL</name>
<protein>
    <recommendedName>
        <fullName evidence="3">Cof subfamily of IIB subfamily of haloacid dehalogenase superfamily/HAD-superfamily hydrolase, subfamily IIB</fullName>
    </recommendedName>
</protein>
<dbReference type="NCBIfam" id="TIGR00099">
    <property type="entry name" value="Cof-subfamily"/>
    <property type="match status" value="1"/>
</dbReference>
<evidence type="ECO:0000313" key="2">
    <source>
        <dbReference type="Proteomes" id="UP000198972"/>
    </source>
</evidence>
<dbReference type="Gene3D" id="3.40.50.1000">
    <property type="entry name" value="HAD superfamily/HAD-like"/>
    <property type="match status" value="1"/>
</dbReference>
<dbReference type="GO" id="GO:0005829">
    <property type="term" value="C:cytosol"/>
    <property type="evidence" value="ECO:0007669"/>
    <property type="project" value="TreeGrafter"/>
</dbReference>
<dbReference type="NCBIfam" id="TIGR01484">
    <property type="entry name" value="HAD-SF-IIB"/>
    <property type="match status" value="1"/>
</dbReference>
<dbReference type="SFLD" id="SFLDS00003">
    <property type="entry name" value="Haloacid_Dehalogenase"/>
    <property type="match status" value="1"/>
</dbReference>
<dbReference type="InterPro" id="IPR036412">
    <property type="entry name" value="HAD-like_sf"/>
</dbReference>
<dbReference type="SFLD" id="SFLDG01140">
    <property type="entry name" value="C2.B:_Phosphomannomutase_and_P"/>
    <property type="match status" value="1"/>
</dbReference>
<dbReference type="GO" id="GO:0016791">
    <property type="term" value="F:phosphatase activity"/>
    <property type="evidence" value="ECO:0007669"/>
    <property type="project" value="UniProtKB-ARBA"/>
</dbReference>
<dbReference type="Proteomes" id="UP000198972">
    <property type="component" value="Unassembled WGS sequence"/>
</dbReference>
<gene>
    <name evidence="1" type="ORF">SAMN04488542_11668</name>
</gene>
<sequence>MKLIAIDLDGTLLTSKSKPSKEGLDAIKATISKRHKVAICTGRAYFDVKGLIDADLNMNIPIISSNGAAVNDENGQLLRQTPLTQEAAAAAIQYLSEQDVYFEIFCPEAIYSPFDGEDKLQAEIDMLISANPDMDRDTLWKSALIQFQQFGIKPINDPMEVIQAGMPVYKLLIFTYDEHKLERIREHYHHNTSVHTTAAAQLTLEIIAKETDKGKALSYLADHYGIPLSDTIVIGDNYNDVSMFRVAGTKIAMGNAVDEIKQLCTQVTLTNNEHGVAHALIHLLEL</sequence>
<dbReference type="InterPro" id="IPR006379">
    <property type="entry name" value="HAD-SF_hydro_IIB"/>
</dbReference>
<accession>A0A1G7NNC8</accession>
<proteinExistence type="predicted"/>
<dbReference type="Pfam" id="PF08282">
    <property type="entry name" value="Hydrolase_3"/>
    <property type="match status" value="1"/>
</dbReference>
<dbReference type="SUPFAM" id="SSF56784">
    <property type="entry name" value="HAD-like"/>
    <property type="match status" value="1"/>
</dbReference>
<dbReference type="Gene3D" id="3.30.1240.10">
    <property type="match status" value="1"/>
</dbReference>
<dbReference type="CDD" id="cd07516">
    <property type="entry name" value="HAD_Pase"/>
    <property type="match status" value="1"/>
</dbReference>
<dbReference type="RefSeq" id="WP_091231687.1">
    <property type="nucleotide sequence ID" value="NZ_FNBG01000016.1"/>
</dbReference>
<dbReference type="EMBL" id="FNBG01000016">
    <property type="protein sequence ID" value="SDF75574.1"/>
    <property type="molecule type" value="Genomic_DNA"/>
</dbReference>
<dbReference type="PANTHER" id="PTHR10000">
    <property type="entry name" value="PHOSPHOSERINE PHOSPHATASE"/>
    <property type="match status" value="1"/>
</dbReference>
<evidence type="ECO:0000313" key="1">
    <source>
        <dbReference type="EMBL" id="SDF75574.1"/>
    </source>
</evidence>
<keyword evidence="2" id="KW-1185">Reference proteome</keyword>
<organism evidence="1 2">
    <name type="scientific">Fontibacillus panacisegetis</name>
    <dbReference type="NCBI Taxonomy" id="670482"/>
    <lineage>
        <taxon>Bacteria</taxon>
        <taxon>Bacillati</taxon>
        <taxon>Bacillota</taxon>
        <taxon>Bacilli</taxon>
        <taxon>Bacillales</taxon>
        <taxon>Paenibacillaceae</taxon>
        <taxon>Fontibacillus</taxon>
    </lineage>
</organism>
<evidence type="ECO:0008006" key="3">
    <source>
        <dbReference type="Google" id="ProtNLM"/>
    </source>
</evidence>
<dbReference type="OrthoDB" id="9806027at2"/>